<dbReference type="InterPro" id="IPR041072">
    <property type="entry name" value="FAA_hydro_N"/>
</dbReference>
<dbReference type="PANTHER" id="PTHR43211:SF1">
    <property type="entry name" value="BLL6422 PROTEIN"/>
    <property type="match status" value="1"/>
</dbReference>
<dbReference type="Gene3D" id="3.90.850.10">
    <property type="entry name" value="Fumarylacetoacetase-like, C-terminal domain"/>
    <property type="match status" value="1"/>
</dbReference>
<evidence type="ECO:0000313" key="3">
    <source>
        <dbReference type="EMBL" id="RAX41155.1"/>
    </source>
</evidence>
<dbReference type="PANTHER" id="PTHR43211">
    <property type="entry name" value="FUMARYLACETOACETATE HYDROLASE"/>
    <property type="match status" value="1"/>
</dbReference>
<reference evidence="3 4" key="1">
    <citation type="submission" date="2018-06" db="EMBL/GenBank/DDBJ databases">
        <title>Whole Genome Sequence of an efficient microsymbiont, Rhizobium tropici.</title>
        <authorList>
            <person name="Srinivasan R."/>
            <person name="Singh H.V."/>
            <person name="Srivastava R."/>
            <person name="Kumari B."/>
            <person name="Radhakrishna A."/>
        </authorList>
    </citation>
    <scope>NUCLEOTIDE SEQUENCE [LARGE SCALE GENOMIC DNA]</scope>
    <source>
        <strain evidence="3 4">IGFRI Rhizo-19</strain>
    </source>
</reference>
<evidence type="ECO:0000259" key="1">
    <source>
        <dbReference type="Pfam" id="PF01557"/>
    </source>
</evidence>
<dbReference type="SUPFAM" id="SSF56529">
    <property type="entry name" value="FAH"/>
    <property type="match status" value="1"/>
</dbReference>
<evidence type="ECO:0000313" key="4">
    <source>
        <dbReference type="Proteomes" id="UP000251205"/>
    </source>
</evidence>
<evidence type="ECO:0000259" key="2">
    <source>
        <dbReference type="Pfam" id="PF18288"/>
    </source>
</evidence>
<gene>
    <name evidence="3" type="ORF">DQ393_12870</name>
</gene>
<dbReference type="InterPro" id="IPR036663">
    <property type="entry name" value="Fumarylacetoacetase_C_sf"/>
</dbReference>
<feature type="domain" description="Fumarylacetoacetase N-terminal" evidence="2">
    <location>
        <begin position="1"/>
        <end position="78"/>
    </location>
</feature>
<organism evidence="3 4">
    <name type="scientific">Rhizobium tropici</name>
    <dbReference type="NCBI Taxonomy" id="398"/>
    <lineage>
        <taxon>Bacteria</taxon>
        <taxon>Pseudomonadati</taxon>
        <taxon>Pseudomonadota</taxon>
        <taxon>Alphaproteobacteria</taxon>
        <taxon>Hyphomicrobiales</taxon>
        <taxon>Rhizobiaceae</taxon>
        <taxon>Rhizobium/Agrobacterium group</taxon>
        <taxon>Rhizobium</taxon>
    </lineage>
</organism>
<dbReference type="Pfam" id="PF18288">
    <property type="entry name" value="FAA_hydro_N_2"/>
    <property type="match status" value="1"/>
</dbReference>
<dbReference type="GO" id="GO:0016787">
    <property type="term" value="F:hydrolase activity"/>
    <property type="evidence" value="ECO:0007669"/>
    <property type="project" value="UniProtKB-KW"/>
</dbReference>
<dbReference type="EMBL" id="QMKK01000032">
    <property type="protein sequence ID" value="RAX41155.1"/>
    <property type="molecule type" value="Genomic_DNA"/>
</dbReference>
<accession>A0A329YJ92</accession>
<protein>
    <submittedName>
        <fullName evidence="3">Fumarylacetoacetate hydrolase</fullName>
    </submittedName>
</protein>
<dbReference type="OrthoDB" id="9775905at2"/>
<dbReference type="Pfam" id="PF01557">
    <property type="entry name" value="FAA_hydrolase"/>
    <property type="match status" value="1"/>
</dbReference>
<dbReference type="AlphaFoldDB" id="A0A329YJ92"/>
<keyword evidence="3" id="KW-0378">Hydrolase</keyword>
<sequence length="325" mass="35489">MKLATYKDGSRDGQLWVVSKDLAVAAPAVGIASTMLEAVENWDAVAPRLKALDERLNAREEAFATRFELERCMAPLPRAPQWLDASAFLNHGRLMDKAFDNPVNPDFETIPLVYQGASDDLRGPVDDVEFADDSLSIDMEGEFGVIVSDVPMGASAEQAVSHIRLLVQINDWSLRKLGPREMRAGFGWLQAKPSTAFAPLAITLDEIAPFWEDARVKMPLHVAINGREVGRANGAEMHFSFSDIIAHCARTRKLTAGTILGSGTVSNADRGAGSSCISEIRVIELLDQGASVTPFLTWDDRVRMEARLPDGSTPFGIIDQRVVKA</sequence>
<dbReference type="InterPro" id="IPR011234">
    <property type="entry name" value="Fumarylacetoacetase-like_C"/>
</dbReference>
<proteinExistence type="predicted"/>
<comment type="caution">
    <text evidence="3">The sequence shown here is derived from an EMBL/GenBank/DDBJ whole genome shotgun (WGS) entry which is preliminary data.</text>
</comment>
<dbReference type="Proteomes" id="UP000251205">
    <property type="component" value="Unassembled WGS sequence"/>
</dbReference>
<feature type="domain" description="Fumarylacetoacetase-like C-terminal" evidence="1">
    <location>
        <begin position="84"/>
        <end position="322"/>
    </location>
</feature>
<dbReference type="RefSeq" id="WP_112342171.1">
    <property type="nucleotide sequence ID" value="NZ_QMKK01000032.1"/>
</dbReference>
<name>A0A329YJ92_RHITR</name>